<dbReference type="SMART" id="SM00116">
    <property type="entry name" value="CBS"/>
    <property type="match status" value="2"/>
</dbReference>
<gene>
    <name evidence="5" type="ORF">NKG59_08605</name>
</gene>
<dbReference type="PROSITE" id="PS51371">
    <property type="entry name" value="CBS"/>
    <property type="match status" value="2"/>
</dbReference>
<evidence type="ECO:0000313" key="5">
    <source>
        <dbReference type="EMBL" id="MCP1172418.1"/>
    </source>
</evidence>
<evidence type="ECO:0000256" key="2">
    <source>
        <dbReference type="PROSITE-ProRule" id="PRU00703"/>
    </source>
</evidence>
<organism evidence="5 6">
    <name type="scientific">Ralstonia chuxiongensis</name>
    <dbReference type="NCBI Taxonomy" id="2957504"/>
    <lineage>
        <taxon>Bacteria</taxon>
        <taxon>Pseudomonadati</taxon>
        <taxon>Pseudomonadota</taxon>
        <taxon>Betaproteobacteria</taxon>
        <taxon>Burkholderiales</taxon>
        <taxon>Burkholderiaceae</taxon>
        <taxon>Ralstonia</taxon>
    </lineage>
</organism>
<dbReference type="InterPro" id="IPR000595">
    <property type="entry name" value="cNMP-bd_dom"/>
</dbReference>
<dbReference type="Gene3D" id="2.60.120.10">
    <property type="entry name" value="Jelly Rolls"/>
    <property type="match status" value="1"/>
</dbReference>
<dbReference type="CDD" id="cd00038">
    <property type="entry name" value="CAP_ED"/>
    <property type="match status" value="1"/>
</dbReference>
<dbReference type="InterPro" id="IPR014710">
    <property type="entry name" value="RmlC-like_jellyroll"/>
</dbReference>
<accession>A0AA41WT86</accession>
<dbReference type="SUPFAM" id="SSF51206">
    <property type="entry name" value="cAMP-binding domain-like"/>
    <property type="match status" value="1"/>
</dbReference>
<dbReference type="RefSeq" id="WP_253536379.1">
    <property type="nucleotide sequence ID" value="NZ_JAMYWC010000002.1"/>
</dbReference>
<dbReference type="AlphaFoldDB" id="A0AA41WT86"/>
<evidence type="ECO:0000259" key="3">
    <source>
        <dbReference type="PROSITE" id="PS50042"/>
    </source>
</evidence>
<comment type="caution">
    <text evidence="5">The sequence shown here is derived from an EMBL/GenBank/DDBJ whole genome shotgun (WGS) entry which is preliminary data.</text>
</comment>
<dbReference type="Pfam" id="PF10335">
    <property type="entry name" value="DUF294_C"/>
    <property type="match status" value="1"/>
</dbReference>
<keyword evidence="6" id="KW-1185">Reference proteome</keyword>
<reference evidence="6" key="1">
    <citation type="journal article" date="2023" name="Front. Microbiol.">
        <title>Ralstonia chuxiongensis sp. nov., Ralstonia mojiangensis sp. nov., and Ralstonia soli sp. nov., isolated from tobacco fields, are three novel species in the family Burkholderiaceae.</title>
        <authorList>
            <person name="Lu C.H."/>
            <person name="Zhang Y.Y."/>
            <person name="Jiang N."/>
            <person name="Chen W."/>
            <person name="Shao X."/>
            <person name="Zhao Z.M."/>
            <person name="Lu W.L."/>
            <person name="Hu X."/>
            <person name="Xi Y.X."/>
            <person name="Zou S.Y."/>
            <person name="Wei Q.J."/>
            <person name="Lin Z.L."/>
            <person name="Gong L."/>
            <person name="Gai X.T."/>
            <person name="Zhang L.Q."/>
            <person name="Li J.Y."/>
            <person name="Jin Y."/>
            <person name="Xia Z.Y."/>
        </authorList>
    </citation>
    <scope>NUCLEOTIDE SEQUENCE [LARGE SCALE GENOMIC DNA]</scope>
    <source>
        <strain evidence="6">21YRMH01-3</strain>
    </source>
</reference>
<dbReference type="PANTHER" id="PTHR43080">
    <property type="entry name" value="CBS DOMAIN-CONTAINING PROTEIN CBSX3, MITOCHONDRIAL"/>
    <property type="match status" value="1"/>
</dbReference>
<dbReference type="InterPro" id="IPR018490">
    <property type="entry name" value="cNMP-bd_dom_sf"/>
</dbReference>
<evidence type="ECO:0000259" key="4">
    <source>
        <dbReference type="PROSITE" id="PS51371"/>
    </source>
</evidence>
<feature type="domain" description="CBS" evidence="4">
    <location>
        <begin position="216"/>
        <end position="272"/>
    </location>
</feature>
<evidence type="ECO:0000256" key="1">
    <source>
        <dbReference type="ARBA" id="ARBA00023122"/>
    </source>
</evidence>
<feature type="domain" description="CBS" evidence="4">
    <location>
        <begin position="150"/>
        <end position="208"/>
    </location>
</feature>
<evidence type="ECO:0000313" key="6">
    <source>
        <dbReference type="Proteomes" id="UP001162793"/>
    </source>
</evidence>
<dbReference type="Pfam" id="PF03445">
    <property type="entry name" value="DUF294"/>
    <property type="match status" value="1"/>
</dbReference>
<dbReference type="Pfam" id="PF00027">
    <property type="entry name" value="cNMP_binding"/>
    <property type="match status" value="1"/>
</dbReference>
<dbReference type="InterPro" id="IPR051257">
    <property type="entry name" value="Diverse_CBS-Domain"/>
</dbReference>
<feature type="domain" description="Cyclic nucleotide-binding" evidence="3">
    <location>
        <begin position="11"/>
        <end position="125"/>
    </location>
</feature>
<dbReference type="InterPro" id="IPR000644">
    <property type="entry name" value="CBS_dom"/>
</dbReference>
<dbReference type="EMBL" id="JAMYWC010000002">
    <property type="protein sequence ID" value="MCP1172418.1"/>
    <property type="molecule type" value="Genomic_DNA"/>
</dbReference>
<dbReference type="CDD" id="cd05401">
    <property type="entry name" value="NT_GlnE_GlnD_like"/>
    <property type="match status" value="1"/>
</dbReference>
<proteinExistence type="predicted"/>
<dbReference type="PROSITE" id="PS50042">
    <property type="entry name" value="CNMP_BINDING_3"/>
    <property type="match status" value="1"/>
</dbReference>
<dbReference type="PANTHER" id="PTHR43080:SF2">
    <property type="entry name" value="CBS DOMAIN-CONTAINING PROTEIN"/>
    <property type="match status" value="1"/>
</dbReference>
<dbReference type="Pfam" id="PF00571">
    <property type="entry name" value="CBS"/>
    <property type="match status" value="1"/>
</dbReference>
<dbReference type="SUPFAM" id="SSF54631">
    <property type="entry name" value="CBS-domain pair"/>
    <property type="match status" value="1"/>
</dbReference>
<dbReference type="InterPro" id="IPR046342">
    <property type="entry name" value="CBS_dom_sf"/>
</dbReference>
<dbReference type="InterPro" id="IPR005105">
    <property type="entry name" value="GlnD_Uridyltrans_N"/>
</dbReference>
<keyword evidence="1 2" id="KW-0129">CBS domain</keyword>
<dbReference type="InterPro" id="IPR018821">
    <property type="entry name" value="DUF294_put_nucleoTrafse_sb-bd"/>
</dbReference>
<protein>
    <submittedName>
        <fullName evidence="5">DUF294 nucleotidyltransferase-like domain-containing protein</fullName>
    </submittedName>
</protein>
<dbReference type="GO" id="GO:0008773">
    <property type="term" value="F:[protein-PII] uridylyltransferase activity"/>
    <property type="evidence" value="ECO:0007669"/>
    <property type="project" value="InterPro"/>
</dbReference>
<dbReference type="Proteomes" id="UP001162793">
    <property type="component" value="Unassembled WGS sequence"/>
</dbReference>
<sequence>MPSAFNFAVWPFDCLNQDEQRLVRDAVDIGYYPEGQTILDTGAAPLHLFLIIKGHVAQYDGDELIATYGPDDCFDGRALVAGKASSRFVAAEEVVAYQVARQAVRDLIAANATFGALLFSDLGSKLSAIAQRQSMETMQSLAVSRVSDAFIRPAHFVDADTDVVSVVKLFQAHNTSNVLVRDGTSSPPRVGIFTRSSLQRAVLQGTPLDRLPVGQMSQFSLITVPASAQIGDALTLMLRHRVHRLVVTHGDEILGLLESLDVFSFLANHSYLLTVQINLAQDLDALAQVAAQITRMVALLTRGGSRVDHVASLVREINARLFERAWQMIAPPELVANSCLFVMGSEGRGEQLLKTDQDNALVLRDGYVPPADLQRIVTRFSDALAAFGYPPCPGGIMLSRPEWCMNASDFARRIREWLILPSPEGLMHLAIFFDAHAVCGDAALLKQLRRTLLELTIDNDAVLGRFAAAVEAFSAAPGWRDRLLGFGDSDPVLDVKKEGIFPIVHGVRSLALAHRVLDETGTVLRLDALVRAEALDAHMAAELSESLHFLMTLRLKAGLAEIDAHQPVSCDVHLSRLSSLERDLLKDALSAVKRFKALLRQRWRTEWM</sequence>
<dbReference type="Gene3D" id="3.10.580.10">
    <property type="entry name" value="CBS-domain"/>
    <property type="match status" value="1"/>
</dbReference>
<name>A0AA41WT86_9RALS</name>